<keyword evidence="3" id="KW-1185">Reference proteome</keyword>
<dbReference type="AlphaFoldDB" id="A0A9Q1FE95"/>
<accession>A0A9Q1FE95</accession>
<sequence length="135" mass="14448">MAGEAGEAGDLSLTLGRVTRFSHNLIHVGAPADGFLFAHYAECHKQESPFRASEASTTGSDRGALTGEVEGDNALLTVSSHHRRLIDPKALCTLKADGQAPACGAILARVRLSNQSARQDHPIGVRLFERNPIRH</sequence>
<protein>
    <submittedName>
        <fullName evidence="2">Uncharacterized protein</fullName>
    </submittedName>
</protein>
<feature type="region of interest" description="Disordered" evidence="1">
    <location>
        <begin position="48"/>
        <end position="67"/>
    </location>
</feature>
<dbReference type="Proteomes" id="UP001152622">
    <property type="component" value="Chromosome 6"/>
</dbReference>
<comment type="caution">
    <text evidence="2">The sequence shown here is derived from an EMBL/GenBank/DDBJ whole genome shotgun (WGS) entry which is preliminary data.</text>
</comment>
<reference evidence="2" key="1">
    <citation type="journal article" date="2023" name="Science">
        <title>Genome structures resolve the early diversification of teleost fishes.</title>
        <authorList>
            <person name="Parey E."/>
            <person name="Louis A."/>
            <person name="Montfort J."/>
            <person name="Bouchez O."/>
            <person name="Roques C."/>
            <person name="Iampietro C."/>
            <person name="Lluch J."/>
            <person name="Castinel A."/>
            <person name="Donnadieu C."/>
            <person name="Desvignes T."/>
            <person name="Floi Bucao C."/>
            <person name="Jouanno E."/>
            <person name="Wen M."/>
            <person name="Mejri S."/>
            <person name="Dirks R."/>
            <person name="Jansen H."/>
            <person name="Henkel C."/>
            <person name="Chen W.J."/>
            <person name="Zahm M."/>
            <person name="Cabau C."/>
            <person name="Klopp C."/>
            <person name="Thompson A.W."/>
            <person name="Robinson-Rechavi M."/>
            <person name="Braasch I."/>
            <person name="Lecointre G."/>
            <person name="Bobe J."/>
            <person name="Postlethwait J.H."/>
            <person name="Berthelot C."/>
            <person name="Roest Crollius H."/>
            <person name="Guiguen Y."/>
        </authorList>
    </citation>
    <scope>NUCLEOTIDE SEQUENCE</scope>
    <source>
        <strain evidence="2">WJC10195</strain>
    </source>
</reference>
<gene>
    <name evidence="2" type="ORF">SKAU_G00192370</name>
</gene>
<proteinExistence type="predicted"/>
<evidence type="ECO:0000313" key="3">
    <source>
        <dbReference type="Proteomes" id="UP001152622"/>
    </source>
</evidence>
<dbReference type="EMBL" id="JAINUF010000006">
    <property type="protein sequence ID" value="KAJ8356443.1"/>
    <property type="molecule type" value="Genomic_DNA"/>
</dbReference>
<organism evidence="2 3">
    <name type="scientific">Synaphobranchus kaupii</name>
    <name type="common">Kaup's arrowtooth eel</name>
    <dbReference type="NCBI Taxonomy" id="118154"/>
    <lineage>
        <taxon>Eukaryota</taxon>
        <taxon>Metazoa</taxon>
        <taxon>Chordata</taxon>
        <taxon>Craniata</taxon>
        <taxon>Vertebrata</taxon>
        <taxon>Euteleostomi</taxon>
        <taxon>Actinopterygii</taxon>
        <taxon>Neopterygii</taxon>
        <taxon>Teleostei</taxon>
        <taxon>Anguilliformes</taxon>
        <taxon>Synaphobranchidae</taxon>
        <taxon>Synaphobranchus</taxon>
    </lineage>
</organism>
<evidence type="ECO:0000313" key="2">
    <source>
        <dbReference type="EMBL" id="KAJ8356443.1"/>
    </source>
</evidence>
<evidence type="ECO:0000256" key="1">
    <source>
        <dbReference type="SAM" id="MobiDB-lite"/>
    </source>
</evidence>
<name>A0A9Q1FE95_SYNKA</name>